<name>A0A411HNA4_9GAMM</name>
<dbReference type="AlphaFoldDB" id="A0A411HNA4"/>
<organism evidence="1 2">
    <name type="scientific">Pseudolysobacter antarcticus</name>
    <dbReference type="NCBI Taxonomy" id="2511995"/>
    <lineage>
        <taxon>Bacteria</taxon>
        <taxon>Pseudomonadati</taxon>
        <taxon>Pseudomonadota</taxon>
        <taxon>Gammaproteobacteria</taxon>
        <taxon>Lysobacterales</taxon>
        <taxon>Rhodanobacteraceae</taxon>
        <taxon>Pseudolysobacter</taxon>
    </lineage>
</organism>
<reference evidence="1 2" key="1">
    <citation type="submission" date="2019-01" db="EMBL/GenBank/DDBJ databases">
        <title>Pseudolysobacter antarctica gen. nov., sp. nov., isolated from Fildes Peninsula, Antarctica.</title>
        <authorList>
            <person name="Wei Z."/>
            <person name="Peng F."/>
        </authorList>
    </citation>
    <scope>NUCLEOTIDE SEQUENCE [LARGE SCALE GENOMIC DNA]</scope>
    <source>
        <strain evidence="1 2">AQ6-296</strain>
    </source>
</reference>
<sequence>MCNDGAGHCTLRGAIQEVSAAQASSTNIINVPAGIYITTAPLTASKPDAAKDLSIIGTGPAGTVIVDANGGAPHGVFNIGGGGITSLVNLTIQNGASDQGSGIATYLGTLNISLCVITNNHAVAGGNSGGIFINDANAVVSIDRSTVSNNTSPNDAGGIRIAQGTLKITSSAIVNNQASVSIGGGGGILNQATLSVINSTISGNSANYGGGIGTLYNGATTQLANVTMTGNTAQQLYLYLGATSVLSSIIANPIGGANCIGAISSLGHNLDSAASCNFALPSDWINTNPKLAQLANNGGPTLTHALLPGSPAIDQGDNFYSYKYDQRSIGFPRVLGVAADIGAFEGVQVDPIFANGFDVPPTP</sequence>
<accession>A0A411HNA4</accession>
<dbReference type="OrthoDB" id="6057622at2"/>
<dbReference type="NCBIfam" id="NF041518">
    <property type="entry name" value="choice_anch_Q"/>
    <property type="match status" value="1"/>
</dbReference>
<dbReference type="Gene3D" id="2.160.20.20">
    <property type="match status" value="1"/>
</dbReference>
<evidence type="ECO:0000313" key="1">
    <source>
        <dbReference type="EMBL" id="QBB71954.1"/>
    </source>
</evidence>
<dbReference type="Proteomes" id="UP000291562">
    <property type="component" value="Chromosome"/>
</dbReference>
<proteinExistence type="predicted"/>
<dbReference type="InterPro" id="IPR059226">
    <property type="entry name" value="Choice_anch_Q_dom"/>
</dbReference>
<evidence type="ECO:0008006" key="3">
    <source>
        <dbReference type="Google" id="ProtNLM"/>
    </source>
</evidence>
<dbReference type="EMBL" id="CP035704">
    <property type="protein sequence ID" value="QBB71954.1"/>
    <property type="molecule type" value="Genomic_DNA"/>
</dbReference>
<evidence type="ECO:0000313" key="2">
    <source>
        <dbReference type="Proteomes" id="UP000291562"/>
    </source>
</evidence>
<dbReference type="InterPro" id="IPR012332">
    <property type="entry name" value="Autotransporter_pectin_lyase_C"/>
</dbReference>
<dbReference type="SUPFAM" id="SSF51126">
    <property type="entry name" value="Pectin lyase-like"/>
    <property type="match status" value="1"/>
</dbReference>
<gene>
    <name evidence="1" type="ORF">ELE36_17180</name>
</gene>
<dbReference type="InterPro" id="IPR011050">
    <property type="entry name" value="Pectin_lyase_fold/virulence"/>
</dbReference>
<protein>
    <recommendedName>
        <fullName evidence="3">Right handed beta helix domain-containing protein</fullName>
    </recommendedName>
</protein>
<keyword evidence="2" id="KW-1185">Reference proteome</keyword>
<dbReference type="KEGG" id="xbc:ELE36_17180"/>